<protein>
    <submittedName>
        <fullName evidence="1">Uncharacterized protein</fullName>
    </submittedName>
</protein>
<organism evidence="1 2">
    <name type="scientific">Meloidogyne enterolobii</name>
    <name type="common">Root-knot nematode worm</name>
    <name type="synonym">Meloidogyne mayaguensis</name>
    <dbReference type="NCBI Taxonomy" id="390850"/>
    <lineage>
        <taxon>Eukaryota</taxon>
        <taxon>Metazoa</taxon>
        <taxon>Ecdysozoa</taxon>
        <taxon>Nematoda</taxon>
        <taxon>Chromadorea</taxon>
        <taxon>Rhabditida</taxon>
        <taxon>Tylenchina</taxon>
        <taxon>Tylenchomorpha</taxon>
        <taxon>Tylenchoidea</taxon>
        <taxon>Meloidogynidae</taxon>
        <taxon>Meloidogyninae</taxon>
        <taxon>Meloidogyne</taxon>
    </lineage>
</organism>
<comment type="caution">
    <text evidence="1">The sequence shown here is derived from an EMBL/GenBank/DDBJ whole genome shotgun (WGS) entry which is preliminary data.</text>
</comment>
<dbReference type="Proteomes" id="UP001497535">
    <property type="component" value="Unassembled WGS sequence"/>
</dbReference>
<evidence type="ECO:0000313" key="1">
    <source>
        <dbReference type="EMBL" id="CAK5027395.1"/>
    </source>
</evidence>
<dbReference type="EMBL" id="CAVMJV010000004">
    <property type="protein sequence ID" value="CAK5027395.1"/>
    <property type="molecule type" value="Genomic_DNA"/>
</dbReference>
<name>A0ACB0Y262_MELEN</name>
<gene>
    <name evidence="1" type="ORF">MENTE1834_LOCUS6383</name>
</gene>
<keyword evidence="2" id="KW-1185">Reference proteome</keyword>
<reference evidence="1" key="1">
    <citation type="submission" date="2023-11" db="EMBL/GenBank/DDBJ databases">
        <authorList>
            <person name="Poullet M."/>
        </authorList>
    </citation>
    <scope>NUCLEOTIDE SEQUENCE</scope>
    <source>
        <strain evidence="1">E1834</strain>
    </source>
</reference>
<sequence length="334" mass="38140">MNVFGHCSPKFAQVEKVFRQIPTELIYFLVLIYYRKNFSDGWEQEGASVAIFWQGQLVVDLYGGFADKSSKAKWKENTRTVLFSASKARFKNYFPLLAVAALAVHMLVERNSLAYSDAVSKFWPEFAINGKESVTIEDILNHKAGLAAIDTPILIEDALSNPKRISEILEHQKPNWEPGTKSGYHAVSFGWLTDQLGISMPNWMYIIREVFYDPRTLAFLGILHIRSKNSLRSRMARNPEWINLNSKICTLNNPEIFPIEQAGALGIGKAKDLACIFAKLLSGEFLSRKTLEYISRPQMINHRDFVLMVPVNKGNGFMYERHPRKKVEKIIFSV</sequence>
<evidence type="ECO:0000313" key="2">
    <source>
        <dbReference type="Proteomes" id="UP001497535"/>
    </source>
</evidence>
<accession>A0ACB0Y262</accession>
<proteinExistence type="predicted"/>